<sequence length="1295" mass="140993">MATRGVRNSNPGNLRKSKDQWEGAIGDDGEFVIFDSPESGVRALAKNLQSYGRQGYDSIEKIINRWAPPSENDTKSYIDSVVAATGIPATQSLDLSDPDTLSSLAQAISFHETGSRYDPEVYQKGVARALNGISPKTPPVSANVFDALTEGLKAKPKVALGENLPTAAGLNIEGQAPESPNESFGEMFYKSTGETMKEREDRSTWFGFGEATKAEVKNSMIGVAIRAGQTEDSLDVIGDVFNPTRWNNHKWSREELDQIRNAGVLPQYYGVITGGSPQNLTELINLALENQKLDQEKAKAGTGAQLAAGVIGAGVDPLTYVPIAGQVGKGGKLVNKMFTVAAQSGALAGVSEMARTSVAGGDAHVAEAILGGALFGGGMTAIADGLGRALGRNTNEFAGPATRLEARETARNTDGQDLSRLPIQDGEQTFSHQGVKFANVPNEPGSVRLEDGSILIGENPLNPKTRKVFDEVIEPERAAAGVNLGGLTEIGLKLLRSENPEIRGVAADLVRSPTGMQSGASGKIGTTASDVFERLRAVDHRFYNDIDEAVTEALKDPYFQTAFWRDSGAFRQDIYQRVSMAIEDGSGNLKAELTPGELKVYDLLKNQFDAKREMMENPAMFGRPDAQSIFPGSRFKGTYVPHVYSNQMKKLYIKELGSPEALQEAIKKSWLTSYASRPEVKKRVDEALLEADPTLTPEGLAAAVDKYANDKAYGISHTEQFERSSVMEENINGLVGLENNSFLEARNLFDSDMSIVLPNGQTFSVNNLREWDMDKIVPAYNRRVNGDIAIMAGTGKTTKDMKDLVETLMNKAGDDGKLKGEVSTLRDTLKILTGRARRDGADDAAFATVMRTMTDLSFFAKNAYMGVQNLTEIGGMLARGNVRAMLHGVPIFRDLAFRNKKVGASEIKDLHNVIFGKELDDSIRPSKQDVIDRLRSYSDLGRGTATALGTAKYYTGELAVRSPFTKVLNGTTNYLLDAGRQGFLSDIVEHSLTGSKRKFDDRWLKTAGISDEQWKGIKSLIRESVTRGPDGKYTIKDKKAFSQDPRAMDLWRMGDTIADETLLRPHKLSNMDAKAYGPIAKTVLQFKNFVIKSINGRTMRTFYNATKNNRAMDAALSTVMSMGLAGMYYMAQAHIKAYAMQDGRDQEYLKQALNPTMIGYAALSRSSHLGGPLGVANILGGIAGYEDTKMLRSSILPRSPTEKTEKPIAFGAASSGPVMNVVGNFLEQVPAFGYAANVGATAYNLAGYLKADTRVNERDYMTGMYNTFRELVPNDPITQKLLLGTFEEQGIHIKD</sequence>
<gene>
    <name evidence="2" type="ORF">HC12_0044</name>
</gene>
<feature type="region of interest" description="Disordered" evidence="1">
    <location>
        <begin position="1"/>
        <end position="21"/>
    </location>
</feature>
<protein>
    <submittedName>
        <fullName evidence="2">Peptidoglycan lytic exotransglycosylase</fullName>
    </submittedName>
</protein>
<reference evidence="2" key="1">
    <citation type="submission" date="2021-11" db="EMBL/GenBank/DDBJ databases">
        <title>The TAILOR 12: Case summaries of 12 patient that have undergone phage therapy for multidrug-resistant infections.</title>
        <authorList>
            <person name="Green S."/>
            <person name="Terwilliger A."/>
            <person name="Clark J."/>
            <person name="Salazar K."/>
            <person name="Maresso A."/>
        </authorList>
    </citation>
    <scope>NUCLEOTIDE SEQUENCE</scope>
</reference>
<dbReference type="Proteomes" id="UP001056128">
    <property type="component" value="Segment"/>
</dbReference>
<evidence type="ECO:0000313" key="3">
    <source>
        <dbReference type="Proteomes" id="UP001056128"/>
    </source>
</evidence>
<evidence type="ECO:0000256" key="1">
    <source>
        <dbReference type="SAM" id="MobiDB-lite"/>
    </source>
</evidence>
<evidence type="ECO:0000313" key="2">
    <source>
        <dbReference type="EMBL" id="URY99476.1"/>
    </source>
</evidence>
<accession>A0A9E7M759</accession>
<proteinExistence type="predicted"/>
<keyword evidence="3" id="KW-1185">Reference proteome</keyword>
<organism evidence="2 3">
    <name type="scientific">Escherichia phage HC12</name>
    <dbReference type="NCBI Taxonomy" id="2912290"/>
    <lineage>
        <taxon>Viruses</taxon>
        <taxon>Duplodnaviria</taxon>
        <taxon>Heunggongvirae</taxon>
        <taxon>Uroviricota</taxon>
        <taxon>Caudoviricetes</taxon>
        <taxon>Autographivirales</taxon>
        <taxon>Autotranscriptaviridae</taxon>
        <taxon>Studiervirinae</taxon>
        <taxon>Kayfunavirus</taxon>
        <taxon>Kayfunavirus HC12</taxon>
    </lineage>
</organism>
<name>A0A9E7M759_9CAUD</name>
<dbReference type="EMBL" id="OL362275">
    <property type="protein sequence ID" value="URY99476.1"/>
    <property type="molecule type" value="Genomic_DNA"/>
</dbReference>
<feature type="compositionally biased region" description="Polar residues" evidence="1">
    <location>
        <begin position="1"/>
        <end position="12"/>
    </location>
</feature>